<reference evidence="3 5" key="2">
    <citation type="submission" date="2013-03" db="EMBL/GenBank/DDBJ databases">
        <title>The Genome Sequence of Enterococcus gilvus ATCC BAA-350 (PacBio/Illumina hybrid assembly).</title>
        <authorList>
            <consortium name="The Broad Institute Genomics Platform"/>
            <consortium name="The Broad Institute Genome Sequencing Center for Infectious Disease"/>
            <person name="Earl A."/>
            <person name="Russ C."/>
            <person name="Gilmore M."/>
            <person name="Surin D."/>
            <person name="Walker B."/>
            <person name="Young S."/>
            <person name="Zeng Q."/>
            <person name="Gargeya S."/>
            <person name="Fitzgerald M."/>
            <person name="Haas B."/>
            <person name="Abouelleil A."/>
            <person name="Allen A.W."/>
            <person name="Alvarado L."/>
            <person name="Arachchi H.M."/>
            <person name="Berlin A.M."/>
            <person name="Chapman S.B."/>
            <person name="Gainer-Dewar J."/>
            <person name="Goldberg J."/>
            <person name="Griggs A."/>
            <person name="Gujja S."/>
            <person name="Hansen M."/>
            <person name="Howarth C."/>
            <person name="Imamovic A."/>
            <person name="Ireland A."/>
            <person name="Larimer J."/>
            <person name="McCowan C."/>
            <person name="Murphy C."/>
            <person name="Pearson M."/>
            <person name="Poon T.W."/>
            <person name="Priest M."/>
            <person name="Roberts A."/>
            <person name="Saif S."/>
            <person name="Shea T."/>
            <person name="Sisk P."/>
            <person name="Sykes S."/>
            <person name="Wortman J."/>
            <person name="Nusbaum C."/>
            <person name="Birren B."/>
        </authorList>
    </citation>
    <scope>NUCLEOTIDE SEQUENCE [LARGE SCALE GENOMIC DNA]</scope>
    <source>
        <strain evidence="3 5">ATCC BAA-350</strain>
    </source>
</reference>
<dbReference type="AlphaFoldDB" id="R2Y1J4"/>
<dbReference type="RefSeq" id="WP_010780459.1">
    <property type="nucleotide sequence ID" value="NZ_ASWH01000001.1"/>
</dbReference>
<accession>R2Y1J4</accession>
<keyword evidence="1" id="KW-0812">Transmembrane</keyword>
<feature type="transmembrane region" description="Helical" evidence="1">
    <location>
        <begin position="123"/>
        <end position="140"/>
    </location>
</feature>
<name>R2Y1J4_9ENTE</name>
<gene>
    <name evidence="3" type="ORF">I592_01903</name>
    <name evidence="2" type="ORF">UKC_02064</name>
</gene>
<proteinExistence type="predicted"/>
<dbReference type="EMBL" id="ASWH01000001">
    <property type="protein sequence ID" value="EOW82583.1"/>
    <property type="molecule type" value="Genomic_DNA"/>
</dbReference>
<keyword evidence="5" id="KW-1185">Reference proteome</keyword>
<dbReference type="Proteomes" id="UP000013750">
    <property type="component" value="Unassembled WGS sequence"/>
</dbReference>
<dbReference type="eggNOG" id="ENOG5032US2">
    <property type="taxonomic scope" value="Bacteria"/>
</dbReference>
<evidence type="ECO:0000313" key="2">
    <source>
        <dbReference type="EMBL" id="EOI56167.1"/>
    </source>
</evidence>
<dbReference type="EMBL" id="AJDQ01000007">
    <property type="protein sequence ID" value="EOI56167.1"/>
    <property type="molecule type" value="Genomic_DNA"/>
</dbReference>
<dbReference type="Proteomes" id="UP000014160">
    <property type="component" value="Unassembled WGS sequence"/>
</dbReference>
<dbReference type="PATRIC" id="fig|1158614.3.peg.2074"/>
<evidence type="ECO:0000313" key="3">
    <source>
        <dbReference type="EMBL" id="EOW82583.1"/>
    </source>
</evidence>
<protein>
    <submittedName>
        <fullName evidence="2">Uncharacterized protein</fullName>
    </submittedName>
</protein>
<evidence type="ECO:0000313" key="5">
    <source>
        <dbReference type="Proteomes" id="UP000014160"/>
    </source>
</evidence>
<keyword evidence="1" id="KW-1133">Transmembrane helix</keyword>
<keyword evidence="1" id="KW-0472">Membrane</keyword>
<evidence type="ECO:0000256" key="1">
    <source>
        <dbReference type="SAM" id="Phobius"/>
    </source>
</evidence>
<feature type="transmembrane region" description="Helical" evidence="1">
    <location>
        <begin position="50"/>
        <end position="69"/>
    </location>
</feature>
<evidence type="ECO:0000313" key="4">
    <source>
        <dbReference type="Proteomes" id="UP000013750"/>
    </source>
</evidence>
<sequence length="165" mass="19751">MNEDKKKLHMEKQQFSLKNMYFNRYLIVRYLTALFFFINLYWLICLSLSKSIWLWLPLALIVGVIPVAAEQFQLYRKHQNNVPNTDRYFLIQGILNLVLMFVTVTPLFSGFFPFMNDDGQGRVFISVLMASGLLLCVFVRRRLKRIRTNRDKHYDRIQQYEKAVQ</sequence>
<reference evidence="2 4" key="1">
    <citation type="submission" date="2013-02" db="EMBL/GenBank/DDBJ databases">
        <title>The Genome Sequence of Enterococcus gilvus ATCC BAA-350.</title>
        <authorList>
            <consortium name="The Broad Institute Genome Sequencing Platform"/>
            <consortium name="The Broad Institute Genome Sequencing Center for Infectious Disease"/>
            <person name="Earl A.M."/>
            <person name="Gilmore M.S."/>
            <person name="Lebreton F."/>
            <person name="Walker B."/>
            <person name="Young S.K."/>
            <person name="Zeng Q."/>
            <person name="Gargeya S."/>
            <person name="Fitzgerald M."/>
            <person name="Haas B."/>
            <person name="Abouelleil A."/>
            <person name="Alvarado L."/>
            <person name="Arachchi H.M."/>
            <person name="Berlin A.M."/>
            <person name="Chapman S.B."/>
            <person name="Dewar J."/>
            <person name="Goldberg J."/>
            <person name="Griggs A."/>
            <person name="Gujja S."/>
            <person name="Hansen M."/>
            <person name="Howarth C."/>
            <person name="Imamovic A."/>
            <person name="Larimer J."/>
            <person name="McCowan C."/>
            <person name="Murphy C."/>
            <person name="Neiman D."/>
            <person name="Pearson M."/>
            <person name="Priest M."/>
            <person name="Roberts A."/>
            <person name="Saif S."/>
            <person name="Shea T."/>
            <person name="Sisk P."/>
            <person name="Sykes S."/>
            <person name="Wortman J."/>
            <person name="Nusbaum C."/>
            <person name="Birren B."/>
        </authorList>
    </citation>
    <scope>NUCLEOTIDE SEQUENCE [LARGE SCALE GENOMIC DNA]</scope>
    <source>
        <strain evidence="2 4">ATCC BAA-350</strain>
    </source>
</reference>
<feature type="transmembrane region" description="Helical" evidence="1">
    <location>
        <begin position="89"/>
        <end position="111"/>
    </location>
</feature>
<organism evidence="2 4">
    <name type="scientific">Enterococcus gilvus ATCC BAA-350</name>
    <dbReference type="NCBI Taxonomy" id="1158614"/>
    <lineage>
        <taxon>Bacteria</taxon>
        <taxon>Bacillati</taxon>
        <taxon>Bacillota</taxon>
        <taxon>Bacilli</taxon>
        <taxon>Lactobacillales</taxon>
        <taxon>Enterococcaceae</taxon>
        <taxon>Enterococcus</taxon>
    </lineage>
</organism>
<dbReference type="HOGENOM" id="CLU_114451_1_0_9"/>
<feature type="transmembrane region" description="Helical" evidence="1">
    <location>
        <begin position="21"/>
        <end position="44"/>
    </location>
</feature>
<dbReference type="OrthoDB" id="3183957at2"/>
<comment type="caution">
    <text evidence="2">The sequence shown here is derived from an EMBL/GenBank/DDBJ whole genome shotgun (WGS) entry which is preliminary data.</text>
</comment>